<dbReference type="EMBL" id="AGUF01000094">
    <property type="protein sequence ID" value="EHK62938.1"/>
    <property type="molecule type" value="Genomic_DNA"/>
</dbReference>
<evidence type="ECO:0000256" key="1">
    <source>
        <dbReference type="ARBA" id="ARBA00009437"/>
    </source>
</evidence>
<protein>
    <submittedName>
        <fullName evidence="6">LysR family transcriptional regulator</fullName>
    </submittedName>
</protein>
<evidence type="ECO:0000313" key="6">
    <source>
        <dbReference type="EMBL" id="EHK62938.1"/>
    </source>
</evidence>
<comment type="similarity">
    <text evidence="1">Belongs to the LysR transcriptional regulatory family.</text>
</comment>
<accession>H0FFL7</accession>
<dbReference type="GO" id="GO:0006351">
    <property type="term" value="P:DNA-templated transcription"/>
    <property type="evidence" value="ECO:0007669"/>
    <property type="project" value="TreeGrafter"/>
</dbReference>
<evidence type="ECO:0000313" key="7">
    <source>
        <dbReference type="Proteomes" id="UP000003113"/>
    </source>
</evidence>
<keyword evidence="3" id="KW-0238">DNA-binding</keyword>
<dbReference type="CDD" id="cd08422">
    <property type="entry name" value="PBP2_CrgA_like"/>
    <property type="match status" value="1"/>
</dbReference>
<dbReference type="PANTHER" id="PTHR30537:SF5">
    <property type="entry name" value="HTH-TYPE TRANSCRIPTIONAL ACTIVATOR TTDR-RELATED"/>
    <property type="match status" value="1"/>
</dbReference>
<evidence type="ECO:0000256" key="3">
    <source>
        <dbReference type="ARBA" id="ARBA00023125"/>
    </source>
</evidence>
<evidence type="ECO:0000259" key="5">
    <source>
        <dbReference type="PROSITE" id="PS50931"/>
    </source>
</evidence>
<organism evidence="6 7">
    <name type="scientific">Achromobacter arsenitoxydans SY8</name>
    <dbReference type="NCBI Taxonomy" id="477184"/>
    <lineage>
        <taxon>Bacteria</taxon>
        <taxon>Pseudomonadati</taxon>
        <taxon>Pseudomonadota</taxon>
        <taxon>Betaproteobacteria</taxon>
        <taxon>Burkholderiales</taxon>
        <taxon>Alcaligenaceae</taxon>
        <taxon>Achromobacter</taxon>
    </lineage>
</organism>
<sequence length="322" mass="34569">MKRLHGMELFAEVAKAHSFSRAAAALGVPPSTVSRHVAELERSVGLRLLNRNTRRVELTEAGRLYFERCRRIVAEAEVAHEELRSQLEVPSGPLRIHVSAAYAMDAMLPALTAFGKRYPDIRFHMSLAGAQCADRAPEACDVSILFGDLPDSSKVARRLGALHARLYASPDYLAARGAPADPADLARHDCIGLRTGGGQSAPWTLQRRDDRHQVTAPHRYCVDDAGMAERLAVLGAGIAALGGDLGTRIRAGELASVLPRWGLSPIEVHAVTETRLLPAKTRRFIDFMADYLDPSAASSRIGVLAGDRAKSGASGLGAVSNG</sequence>
<dbReference type="FunFam" id="1.10.10.10:FF:000001">
    <property type="entry name" value="LysR family transcriptional regulator"/>
    <property type="match status" value="1"/>
</dbReference>
<keyword evidence="2" id="KW-0805">Transcription regulation</keyword>
<feature type="domain" description="HTH lysR-type" evidence="5">
    <location>
        <begin position="1"/>
        <end position="59"/>
    </location>
</feature>
<keyword evidence="4" id="KW-0804">Transcription</keyword>
<dbReference type="RefSeq" id="WP_008168746.1">
    <property type="nucleotide sequence ID" value="NZ_AGUF01000094.1"/>
</dbReference>
<dbReference type="Pfam" id="PF00126">
    <property type="entry name" value="HTH_1"/>
    <property type="match status" value="1"/>
</dbReference>
<dbReference type="AlphaFoldDB" id="H0FFL7"/>
<dbReference type="SUPFAM" id="SSF46785">
    <property type="entry name" value="Winged helix' DNA-binding domain"/>
    <property type="match status" value="1"/>
</dbReference>
<dbReference type="Gene3D" id="1.10.10.10">
    <property type="entry name" value="Winged helix-like DNA-binding domain superfamily/Winged helix DNA-binding domain"/>
    <property type="match status" value="1"/>
</dbReference>
<comment type="caution">
    <text evidence="6">The sequence shown here is derived from an EMBL/GenBank/DDBJ whole genome shotgun (WGS) entry which is preliminary data.</text>
</comment>
<dbReference type="Gene3D" id="3.40.190.290">
    <property type="match status" value="1"/>
</dbReference>
<dbReference type="PROSITE" id="PS50931">
    <property type="entry name" value="HTH_LYSR"/>
    <property type="match status" value="1"/>
</dbReference>
<dbReference type="OrthoDB" id="8653569at2"/>
<evidence type="ECO:0000256" key="2">
    <source>
        <dbReference type="ARBA" id="ARBA00023015"/>
    </source>
</evidence>
<dbReference type="InterPro" id="IPR000847">
    <property type="entry name" value="LysR_HTH_N"/>
</dbReference>
<dbReference type="InterPro" id="IPR036388">
    <property type="entry name" value="WH-like_DNA-bd_sf"/>
</dbReference>
<dbReference type="PATRIC" id="fig|477184.5.peg.5482"/>
<dbReference type="InterPro" id="IPR036390">
    <property type="entry name" value="WH_DNA-bd_sf"/>
</dbReference>
<dbReference type="InterPro" id="IPR005119">
    <property type="entry name" value="LysR_subst-bd"/>
</dbReference>
<proteinExistence type="inferred from homology"/>
<dbReference type="Proteomes" id="UP000003113">
    <property type="component" value="Unassembled WGS sequence"/>
</dbReference>
<dbReference type="InterPro" id="IPR058163">
    <property type="entry name" value="LysR-type_TF_proteobact-type"/>
</dbReference>
<dbReference type="GO" id="GO:0043565">
    <property type="term" value="F:sequence-specific DNA binding"/>
    <property type="evidence" value="ECO:0007669"/>
    <property type="project" value="TreeGrafter"/>
</dbReference>
<dbReference type="GO" id="GO:0003700">
    <property type="term" value="F:DNA-binding transcription factor activity"/>
    <property type="evidence" value="ECO:0007669"/>
    <property type="project" value="InterPro"/>
</dbReference>
<reference evidence="6 7" key="1">
    <citation type="journal article" date="2012" name="J. Bacteriol.">
        <title>Genome sequence of the highly efficient arsenite-oxidizing bacterium Achromobacter arsenitoxydans SY8.</title>
        <authorList>
            <person name="Li X."/>
            <person name="Hu Y."/>
            <person name="Gong J."/>
            <person name="Lin Y."/>
            <person name="Johnstone L."/>
            <person name="Rensing C."/>
            <person name="Wang G."/>
        </authorList>
    </citation>
    <scope>NUCLEOTIDE SEQUENCE [LARGE SCALE GENOMIC DNA]</scope>
    <source>
        <strain evidence="6 7">SY8</strain>
    </source>
</reference>
<dbReference type="STRING" id="477184.KYC_27933"/>
<keyword evidence="7" id="KW-1185">Reference proteome</keyword>
<evidence type="ECO:0000256" key="4">
    <source>
        <dbReference type="ARBA" id="ARBA00023163"/>
    </source>
</evidence>
<dbReference type="SUPFAM" id="SSF53850">
    <property type="entry name" value="Periplasmic binding protein-like II"/>
    <property type="match status" value="1"/>
</dbReference>
<dbReference type="PANTHER" id="PTHR30537">
    <property type="entry name" value="HTH-TYPE TRANSCRIPTIONAL REGULATOR"/>
    <property type="match status" value="1"/>
</dbReference>
<dbReference type="eggNOG" id="COG0583">
    <property type="taxonomic scope" value="Bacteria"/>
</dbReference>
<gene>
    <name evidence="6" type="ORF">KYC_27933</name>
</gene>
<dbReference type="Pfam" id="PF03466">
    <property type="entry name" value="LysR_substrate"/>
    <property type="match status" value="1"/>
</dbReference>
<name>H0FFL7_9BURK</name>